<organism evidence="2 3">
    <name type="scientific">Agaribacter marinus</name>
    <dbReference type="NCBI Taxonomy" id="1431249"/>
    <lineage>
        <taxon>Bacteria</taxon>
        <taxon>Pseudomonadati</taxon>
        <taxon>Pseudomonadota</taxon>
        <taxon>Gammaproteobacteria</taxon>
        <taxon>Alteromonadales</taxon>
        <taxon>Alteromonadaceae</taxon>
        <taxon>Agaribacter</taxon>
    </lineage>
</organism>
<feature type="signal peptide" evidence="1">
    <location>
        <begin position="1"/>
        <end position="29"/>
    </location>
</feature>
<evidence type="ECO:0000256" key="1">
    <source>
        <dbReference type="SAM" id="SignalP"/>
    </source>
</evidence>
<evidence type="ECO:0000313" key="2">
    <source>
        <dbReference type="EMBL" id="GLR70501.1"/>
    </source>
</evidence>
<protein>
    <recommendedName>
        <fullName evidence="4">Lipoprotein</fullName>
    </recommendedName>
</protein>
<feature type="chain" id="PRO_5041383582" description="Lipoprotein" evidence="1">
    <location>
        <begin position="30"/>
        <end position="95"/>
    </location>
</feature>
<dbReference type="EMBL" id="BSOT01000005">
    <property type="protein sequence ID" value="GLR70501.1"/>
    <property type="molecule type" value="Genomic_DNA"/>
</dbReference>
<keyword evidence="1" id="KW-0732">Signal</keyword>
<name>A0AA37WGR2_9ALTE</name>
<evidence type="ECO:0008006" key="4">
    <source>
        <dbReference type="Google" id="ProtNLM"/>
    </source>
</evidence>
<dbReference type="RefSeq" id="WP_284216795.1">
    <property type="nucleotide sequence ID" value="NZ_BSOT01000005.1"/>
</dbReference>
<reference evidence="2" key="2">
    <citation type="submission" date="2023-01" db="EMBL/GenBank/DDBJ databases">
        <title>Draft genome sequence of Agaribacter marinus strain NBRC 110023.</title>
        <authorList>
            <person name="Sun Q."/>
            <person name="Mori K."/>
        </authorList>
    </citation>
    <scope>NUCLEOTIDE SEQUENCE</scope>
    <source>
        <strain evidence="2">NBRC 110023</strain>
    </source>
</reference>
<accession>A0AA37WGR2</accession>
<dbReference type="AlphaFoldDB" id="A0AA37WGR2"/>
<dbReference type="Proteomes" id="UP001156601">
    <property type="component" value="Unassembled WGS sequence"/>
</dbReference>
<gene>
    <name evidence="2" type="ORF">GCM10007852_14090</name>
</gene>
<comment type="caution">
    <text evidence="2">The sequence shown here is derived from an EMBL/GenBank/DDBJ whole genome shotgun (WGS) entry which is preliminary data.</text>
</comment>
<keyword evidence="3" id="KW-1185">Reference proteome</keyword>
<dbReference type="PROSITE" id="PS51257">
    <property type="entry name" value="PROKAR_LIPOPROTEIN"/>
    <property type="match status" value="1"/>
</dbReference>
<sequence>MVFTKPSNKHLGISLFAMSLLFLTGCAHNDELAYNERERALICSYTSEQVFTCQSRRDWLDEGITPDFEFEQQRLPIHQRVEVIEDELEELESKK</sequence>
<proteinExistence type="predicted"/>
<evidence type="ECO:0000313" key="3">
    <source>
        <dbReference type="Proteomes" id="UP001156601"/>
    </source>
</evidence>
<reference evidence="2" key="1">
    <citation type="journal article" date="2014" name="Int. J. Syst. Evol. Microbiol.">
        <title>Complete genome sequence of Corynebacterium casei LMG S-19264T (=DSM 44701T), isolated from a smear-ripened cheese.</title>
        <authorList>
            <consortium name="US DOE Joint Genome Institute (JGI-PGF)"/>
            <person name="Walter F."/>
            <person name="Albersmeier A."/>
            <person name="Kalinowski J."/>
            <person name="Ruckert C."/>
        </authorList>
    </citation>
    <scope>NUCLEOTIDE SEQUENCE</scope>
    <source>
        <strain evidence="2">NBRC 110023</strain>
    </source>
</reference>